<evidence type="ECO:0000313" key="3">
    <source>
        <dbReference type="Proteomes" id="UP000060602"/>
    </source>
</evidence>
<dbReference type="Proteomes" id="UP000060602">
    <property type="component" value="Chromosome"/>
</dbReference>
<dbReference type="AlphaFoldDB" id="A0A109XX04"/>
<evidence type="ECO:0000313" key="2">
    <source>
        <dbReference type="EMBL" id="AMG37728.1"/>
    </source>
</evidence>
<evidence type="ECO:0000259" key="1">
    <source>
        <dbReference type="Pfam" id="PF07791"/>
    </source>
</evidence>
<sequence>MPYLIGMTPAGGVSTQFMPQIDRQLVAKLCLFDTLSDDDLANIPRQIRLTLRSTGRVPAIVGWDGGPFLVNARVRELMETLEPDTHRFLPVEAETMIVGRKSRPFRTYHLLLCPPRVDAVIIEKTEFSKGMGRSGYEAGGCFSYLKGTPLVLDRDAIQDRCFWRLPRQFGVRPAYPHSGISGYFCSDEFWRALRAERLGGWEAKRRCATGARPE</sequence>
<organism evidence="2 3">
    <name type="scientific">Alcaligenes xylosoxydans xylosoxydans</name>
    <name type="common">Achromobacter xylosoxidans</name>
    <dbReference type="NCBI Taxonomy" id="85698"/>
    <lineage>
        <taxon>Bacteria</taxon>
        <taxon>Pseudomonadati</taxon>
        <taxon>Pseudomonadota</taxon>
        <taxon>Betaproteobacteria</taxon>
        <taxon>Burkholderiales</taxon>
        <taxon>Alcaligenaceae</taxon>
        <taxon>Achromobacter</taxon>
    </lineage>
</organism>
<dbReference type="RefSeq" id="WP_061072752.1">
    <property type="nucleotide sequence ID" value="NZ_CP014060.2"/>
</dbReference>
<dbReference type="Pfam" id="PF07791">
    <property type="entry name" value="Imm11"/>
    <property type="match status" value="1"/>
</dbReference>
<accession>A0A109XX04</accession>
<name>A0A109XX04_ALCXX</name>
<dbReference type="EMBL" id="CP014060">
    <property type="protein sequence ID" value="AMG37728.1"/>
    <property type="molecule type" value="Genomic_DNA"/>
</dbReference>
<reference evidence="3" key="1">
    <citation type="submission" date="2015-12" db="EMBL/GenBank/DDBJ databases">
        <title>FDA dAtabase for Regulatory Grade micrObial Sequences (FDA-ARGOS): Supporting development and validation of Infectious Disease Dx tests.</title>
        <authorList>
            <person name="Case J."/>
            <person name="Tallon L."/>
            <person name="Sadzewicz L."/>
            <person name="Sengamalay N."/>
            <person name="Ott S."/>
            <person name="Godinez A."/>
            <person name="Nagaraj S."/>
            <person name="Nadendla S."/>
            <person name="Sichtig H."/>
        </authorList>
    </citation>
    <scope>NUCLEOTIDE SEQUENCE [LARGE SCALE GENOMIC DNA]</scope>
    <source>
        <strain evidence="3">FDAARGOS_147</strain>
    </source>
</reference>
<protein>
    <recommendedName>
        <fullName evidence="1">Immunity MXAN-0049 protein domain-containing protein</fullName>
    </recommendedName>
</protein>
<feature type="domain" description="Immunity MXAN-0049 protein" evidence="1">
    <location>
        <begin position="42"/>
        <end position="202"/>
    </location>
</feature>
<proteinExistence type="predicted"/>
<gene>
    <name evidence="2" type="ORF">AL504_17985</name>
</gene>
<dbReference type="InterPro" id="IPR012433">
    <property type="entry name" value="Imm11"/>
</dbReference>